<dbReference type="Proteomes" id="UP001138793">
    <property type="component" value="Unassembled WGS sequence"/>
</dbReference>
<accession>A0A9X0YR93</accession>
<sequence>MSRNWQTGVATHQGMKKSKNEDSYLHLIEKDTNGNEIALFVVADGMGGYQIGDIASRFAIAELEKWWKKRIPKLVKRKDTIDRVLKETEHTLQQINKGIQALSQQTGKKMGTTLSMLVLYQGSYAVLHIGDSRIYHMKNWNFGLQQYFQQEAVNEQYLSSLLEEQHTEILETEPELLKLTEDHSWVQVQVTKGVLSEEEARNHPKRHVLTQCLGIENTIDVYSHKGDYQASDLFLVCSDGFYSLFSNEEIKNMLVSLEKEYTNLQAICDYLINFSNFSDANDNITLMLIRNLYVSTEQAMEKRGLFSFLKGNKM</sequence>
<dbReference type="PROSITE" id="PS51746">
    <property type="entry name" value="PPM_2"/>
    <property type="match status" value="1"/>
</dbReference>
<organism evidence="2 3">
    <name type="scientific">Oceanobacillus polygoni</name>
    <dbReference type="NCBI Taxonomy" id="1235259"/>
    <lineage>
        <taxon>Bacteria</taxon>
        <taxon>Bacillati</taxon>
        <taxon>Bacillota</taxon>
        <taxon>Bacilli</taxon>
        <taxon>Bacillales</taxon>
        <taxon>Bacillaceae</taxon>
        <taxon>Oceanobacillus</taxon>
    </lineage>
</organism>
<dbReference type="AlphaFoldDB" id="A0A9X0YR93"/>
<dbReference type="OrthoDB" id="9801841at2"/>
<evidence type="ECO:0000313" key="3">
    <source>
        <dbReference type="Proteomes" id="UP001138793"/>
    </source>
</evidence>
<protein>
    <submittedName>
        <fullName evidence="2">Serine/threonine protein phosphatase PrpC</fullName>
    </submittedName>
</protein>
<dbReference type="RefSeq" id="WP_149475434.1">
    <property type="nucleotide sequence ID" value="NZ_JAGGMB010000004.1"/>
</dbReference>
<dbReference type="Gene3D" id="3.60.40.10">
    <property type="entry name" value="PPM-type phosphatase domain"/>
    <property type="match status" value="1"/>
</dbReference>
<proteinExistence type="predicted"/>
<dbReference type="SMART" id="SM00332">
    <property type="entry name" value="PP2Cc"/>
    <property type="match status" value="1"/>
</dbReference>
<dbReference type="CDD" id="cd00143">
    <property type="entry name" value="PP2Cc"/>
    <property type="match status" value="1"/>
</dbReference>
<evidence type="ECO:0000259" key="1">
    <source>
        <dbReference type="PROSITE" id="PS51746"/>
    </source>
</evidence>
<dbReference type="SUPFAM" id="SSF81606">
    <property type="entry name" value="PP2C-like"/>
    <property type="match status" value="1"/>
</dbReference>
<dbReference type="Pfam" id="PF13672">
    <property type="entry name" value="PP2C_2"/>
    <property type="match status" value="1"/>
</dbReference>
<dbReference type="EMBL" id="JAGGMB010000004">
    <property type="protein sequence ID" value="MBP2077513.1"/>
    <property type="molecule type" value="Genomic_DNA"/>
</dbReference>
<dbReference type="InterPro" id="IPR036457">
    <property type="entry name" value="PPM-type-like_dom_sf"/>
</dbReference>
<feature type="domain" description="PPM-type phosphatase" evidence="1">
    <location>
        <begin position="6"/>
        <end position="291"/>
    </location>
</feature>
<dbReference type="InterPro" id="IPR001932">
    <property type="entry name" value="PPM-type_phosphatase-like_dom"/>
</dbReference>
<gene>
    <name evidence="2" type="ORF">J2Z64_001765</name>
</gene>
<dbReference type="SMART" id="SM00331">
    <property type="entry name" value="PP2C_SIG"/>
    <property type="match status" value="1"/>
</dbReference>
<evidence type="ECO:0000313" key="2">
    <source>
        <dbReference type="EMBL" id="MBP2077513.1"/>
    </source>
</evidence>
<name>A0A9X0YR93_9BACI</name>
<comment type="caution">
    <text evidence="2">The sequence shown here is derived from an EMBL/GenBank/DDBJ whole genome shotgun (WGS) entry which is preliminary data.</text>
</comment>
<reference evidence="2" key="1">
    <citation type="submission" date="2021-03" db="EMBL/GenBank/DDBJ databases">
        <title>Genomic Encyclopedia of Type Strains, Phase IV (KMG-IV): sequencing the most valuable type-strain genomes for metagenomic binning, comparative biology and taxonomic classification.</title>
        <authorList>
            <person name="Goeker M."/>
        </authorList>
    </citation>
    <scope>NUCLEOTIDE SEQUENCE</scope>
    <source>
        <strain evidence="2">DSM 107338</strain>
    </source>
</reference>
<keyword evidence="3" id="KW-1185">Reference proteome</keyword>